<sequence>MLKPTITAILIATSLAWAAPSPASAAPGAQIELVQHHRHYDRGRDRYERRWHRGDRRHDRRHDWRRHRPRKVCRIVKERGWRHHHRVWVNVRRCHFVR</sequence>
<reference evidence="2 3" key="1">
    <citation type="submission" date="2017-02" db="EMBL/GenBank/DDBJ databases">
        <authorList>
            <person name="Peterson S.W."/>
        </authorList>
    </citation>
    <scope>NUCLEOTIDE SEQUENCE [LARGE SCALE GENOMIC DNA]</scope>
    <source>
        <strain evidence="2 3">USBA 369</strain>
    </source>
</reference>
<protein>
    <submittedName>
        <fullName evidence="2">Uncharacterized protein</fullName>
    </submittedName>
</protein>
<evidence type="ECO:0000313" key="2">
    <source>
        <dbReference type="EMBL" id="SJZ58581.1"/>
    </source>
</evidence>
<accession>A0A1T4LVC2</accession>
<name>A0A1T4LVC2_9HYPH</name>
<dbReference type="RefSeq" id="WP_131829847.1">
    <property type="nucleotide sequence ID" value="NZ_FUXL01000001.1"/>
</dbReference>
<dbReference type="EMBL" id="FUXL01000001">
    <property type="protein sequence ID" value="SJZ58581.1"/>
    <property type="molecule type" value="Genomic_DNA"/>
</dbReference>
<dbReference type="AlphaFoldDB" id="A0A1T4LVC2"/>
<proteinExistence type="predicted"/>
<gene>
    <name evidence="2" type="ORF">SAMN05428963_101374</name>
</gene>
<evidence type="ECO:0000256" key="1">
    <source>
        <dbReference type="SAM" id="SignalP"/>
    </source>
</evidence>
<organism evidence="2 3">
    <name type="scientific">Consotaella salsifontis</name>
    <dbReference type="NCBI Taxonomy" id="1365950"/>
    <lineage>
        <taxon>Bacteria</taxon>
        <taxon>Pseudomonadati</taxon>
        <taxon>Pseudomonadota</taxon>
        <taxon>Alphaproteobacteria</taxon>
        <taxon>Hyphomicrobiales</taxon>
        <taxon>Aurantimonadaceae</taxon>
        <taxon>Consotaella</taxon>
    </lineage>
</organism>
<feature type="chain" id="PRO_5013069305" evidence="1">
    <location>
        <begin position="26"/>
        <end position="98"/>
    </location>
</feature>
<feature type="signal peptide" evidence="1">
    <location>
        <begin position="1"/>
        <end position="25"/>
    </location>
</feature>
<keyword evidence="1" id="KW-0732">Signal</keyword>
<evidence type="ECO:0000313" key="3">
    <source>
        <dbReference type="Proteomes" id="UP000190135"/>
    </source>
</evidence>
<keyword evidence="3" id="KW-1185">Reference proteome</keyword>
<dbReference type="Proteomes" id="UP000190135">
    <property type="component" value="Unassembled WGS sequence"/>
</dbReference>